<keyword evidence="3 9" id="KW-0689">Ribosomal protein</keyword>
<protein>
    <recommendedName>
        <fullName evidence="6">Large ribosomal subunit protein mL43</fullName>
    </recommendedName>
</protein>
<evidence type="ECO:0000256" key="3">
    <source>
        <dbReference type="ARBA" id="ARBA00022980"/>
    </source>
</evidence>
<dbReference type="SUPFAM" id="SSF52833">
    <property type="entry name" value="Thioredoxin-like"/>
    <property type="match status" value="1"/>
</dbReference>
<proteinExistence type="inferred from homology"/>
<evidence type="ECO:0000259" key="7">
    <source>
        <dbReference type="SMART" id="SM00916"/>
    </source>
</evidence>
<evidence type="ECO:0000256" key="5">
    <source>
        <dbReference type="ARBA" id="ARBA00023274"/>
    </source>
</evidence>
<dbReference type="PANTHER" id="PTHR21396">
    <property type="entry name" value="39S RIBOSOMAL PROTEIN L43"/>
    <property type="match status" value="1"/>
</dbReference>
<dbReference type="KEGG" id="fas:105269156"/>
<dbReference type="Proteomes" id="UP000694866">
    <property type="component" value="Unplaced"/>
</dbReference>
<dbReference type="RefSeq" id="XP_011307495.1">
    <property type="nucleotide sequence ID" value="XM_011309193.1"/>
</dbReference>
<dbReference type="InterPro" id="IPR036249">
    <property type="entry name" value="Thioredoxin-like_sf"/>
</dbReference>
<organism evidence="8 9">
    <name type="scientific">Fopius arisanus</name>
    <dbReference type="NCBI Taxonomy" id="64838"/>
    <lineage>
        <taxon>Eukaryota</taxon>
        <taxon>Metazoa</taxon>
        <taxon>Ecdysozoa</taxon>
        <taxon>Arthropoda</taxon>
        <taxon>Hexapoda</taxon>
        <taxon>Insecta</taxon>
        <taxon>Pterygota</taxon>
        <taxon>Neoptera</taxon>
        <taxon>Endopterygota</taxon>
        <taxon>Hymenoptera</taxon>
        <taxon>Apocrita</taxon>
        <taxon>Ichneumonoidea</taxon>
        <taxon>Braconidae</taxon>
        <taxon>Opiinae</taxon>
        <taxon>Fopius</taxon>
    </lineage>
</organism>
<evidence type="ECO:0000256" key="4">
    <source>
        <dbReference type="ARBA" id="ARBA00023128"/>
    </source>
</evidence>
<dbReference type="CTD" id="84545"/>
<dbReference type="InterPro" id="IPR039927">
    <property type="entry name" value="Ribosomal_mL43"/>
</dbReference>
<dbReference type="Gene3D" id="3.40.30.10">
    <property type="entry name" value="Glutaredoxin"/>
    <property type="match status" value="1"/>
</dbReference>
<dbReference type="InterPro" id="IPR007741">
    <property type="entry name" value="Ribosomal_mL43/mS25/NADH_DH"/>
</dbReference>
<comment type="subcellular location">
    <subcellularLocation>
        <location evidence="1">Mitochondrion</location>
    </subcellularLocation>
</comment>
<evidence type="ECO:0000313" key="9">
    <source>
        <dbReference type="RefSeq" id="XP_011307495.1"/>
    </source>
</evidence>
<keyword evidence="4" id="KW-0496">Mitochondrion</keyword>
<dbReference type="GO" id="GO:0003735">
    <property type="term" value="F:structural constituent of ribosome"/>
    <property type="evidence" value="ECO:0007669"/>
    <property type="project" value="InterPro"/>
</dbReference>
<dbReference type="GO" id="GO:0005762">
    <property type="term" value="C:mitochondrial large ribosomal subunit"/>
    <property type="evidence" value="ECO:0007669"/>
    <property type="project" value="TreeGrafter"/>
</dbReference>
<reference evidence="9" key="1">
    <citation type="submission" date="2025-08" db="UniProtKB">
        <authorList>
            <consortium name="RefSeq"/>
        </authorList>
    </citation>
    <scope>IDENTIFICATION</scope>
    <source>
        <strain evidence="9">USDA-PBARC FA_bdor</strain>
        <tissue evidence="9">Whole organism</tissue>
    </source>
</reference>
<gene>
    <name evidence="9" type="primary">mRpL43</name>
</gene>
<name>A0A9R1TDR3_9HYME</name>
<feature type="domain" description="Ribosomal protein/NADH dehydrogenase" evidence="7">
    <location>
        <begin position="37"/>
        <end position="110"/>
    </location>
</feature>
<dbReference type="GO" id="GO:0032543">
    <property type="term" value="P:mitochondrial translation"/>
    <property type="evidence" value="ECO:0007669"/>
    <property type="project" value="InterPro"/>
</dbReference>
<dbReference type="FunFam" id="3.40.30.10:FF:000257">
    <property type="entry name" value="39S ribosomal protein L43"/>
    <property type="match status" value="1"/>
</dbReference>
<accession>A0A9R1TDR3</accession>
<keyword evidence="5" id="KW-0687">Ribonucleoprotein</keyword>
<comment type="similarity">
    <text evidence="2">Belongs to the mitochondrion-specific ribosomal protein mL43 family.</text>
</comment>
<sequence length="189" mass="21827">MSNHSLIIKSGFLRAPLANGIGRYIGQLQRITIKFCKHSGSSRGLRDFLENDLLDFAKENPGVVVYVKPRRHRTPVLVAEYLNGERHWLHVKDFPKEDIIKWIELLRTQSKDGSQLRLRKMFHTEFPTIQGAWTPYTFRNPMWNVTKFPDSTIGNLVPREQTATQKLLEIFKAQKAQKVAQLEGKNLSS</sequence>
<dbReference type="SMART" id="SM00916">
    <property type="entry name" value="L51_S25_CI-B8"/>
    <property type="match status" value="1"/>
</dbReference>
<dbReference type="GeneID" id="105269156"/>
<evidence type="ECO:0000256" key="2">
    <source>
        <dbReference type="ARBA" id="ARBA00006073"/>
    </source>
</evidence>
<evidence type="ECO:0000256" key="6">
    <source>
        <dbReference type="ARBA" id="ARBA00035188"/>
    </source>
</evidence>
<dbReference type="PANTHER" id="PTHR21396:SF2">
    <property type="entry name" value="LARGE RIBOSOMAL SUBUNIT PROTEIN ML43"/>
    <property type="match status" value="1"/>
</dbReference>
<dbReference type="Pfam" id="PF05047">
    <property type="entry name" value="L51_S25_CI-B8"/>
    <property type="match status" value="1"/>
</dbReference>
<dbReference type="AlphaFoldDB" id="A0A9R1TDR3"/>
<evidence type="ECO:0000313" key="8">
    <source>
        <dbReference type="Proteomes" id="UP000694866"/>
    </source>
</evidence>
<keyword evidence="8" id="KW-1185">Reference proteome</keyword>
<evidence type="ECO:0000256" key="1">
    <source>
        <dbReference type="ARBA" id="ARBA00004173"/>
    </source>
</evidence>
<dbReference type="OrthoDB" id="88at2759"/>